<evidence type="ECO:0000256" key="16">
    <source>
        <dbReference type="RuleBase" id="RU003848"/>
    </source>
</evidence>
<dbReference type="GO" id="GO:0005886">
    <property type="term" value="C:plasma membrane"/>
    <property type="evidence" value="ECO:0007669"/>
    <property type="project" value="UniProtKB-SubCell"/>
</dbReference>
<comment type="function">
    <text evidence="12 15">F(1)F(0) ATP synthase produces ATP from ADP in the presence of a proton or sodium gradient. F-type ATPases consist of two structural domains, F(1) containing the extramembraneous catalytic core and F(0) containing the membrane proton channel, linked together by a central stalk and a peripheral stalk. During catalysis, ATP synthesis in the catalytic domain of F(1) is coupled via a rotary mechanism of the central stalk subunits to proton translocation.</text>
</comment>
<evidence type="ECO:0000256" key="17">
    <source>
        <dbReference type="SAM" id="Coils"/>
    </source>
</evidence>
<protein>
    <recommendedName>
        <fullName evidence="15">ATP synthase subunit b</fullName>
    </recommendedName>
    <alternativeName>
        <fullName evidence="15">ATP synthase F(0) sector subunit b</fullName>
    </alternativeName>
    <alternativeName>
        <fullName evidence="15">ATPase subunit I</fullName>
    </alternativeName>
    <alternativeName>
        <fullName evidence="15">F-type ATPase subunit b</fullName>
        <shortName evidence="15">F-ATPase subunit b</shortName>
    </alternativeName>
</protein>
<comment type="subcellular location">
    <subcellularLocation>
        <location evidence="1">Cell inner membrane</location>
        <topology evidence="1">Single-pass membrane protein</topology>
    </subcellularLocation>
    <subcellularLocation>
        <location evidence="15">Cell membrane</location>
        <topology evidence="15">Single-pass membrane protein</topology>
    </subcellularLocation>
</comment>
<evidence type="ECO:0000256" key="13">
    <source>
        <dbReference type="ARBA" id="ARBA00025614"/>
    </source>
</evidence>
<evidence type="ECO:0000256" key="7">
    <source>
        <dbReference type="ARBA" id="ARBA00022781"/>
    </source>
</evidence>
<keyword evidence="9 15" id="KW-0406">Ion transport</keyword>
<evidence type="ECO:0000256" key="6">
    <source>
        <dbReference type="ARBA" id="ARBA00022692"/>
    </source>
</evidence>
<dbReference type="CDD" id="cd06503">
    <property type="entry name" value="ATP-synt_Fo_b"/>
    <property type="match status" value="1"/>
</dbReference>
<name>A0A857CER7_9HYPH</name>
<comment type="similarity">
    <text evidence="2 15 16">Belongs to the ATPase B chain family.</text>
</comment>
<keyword evidence="10 15" id="KW-0472">Membrane</keyword>
<keyword evidence="17" id="KW-0175">Coiled coil</keyword>
<evidence type="ECO:0000313" key="19">
    <source>
        <dbReference type="Proteomes" id="UP000435648"/>
    </source>
</evidence>
<dbReference type="PANTHER" id="PTHR33445">
    <property type="entry name" value="ATP SYNTHASE SUBUNIT B', CHLOROPLASTIC"/>
    <property type="match status" value="1"/>
</dbReference>
<reference evidence="18 19" key="1">
    <citation type="submission" date="2019-12" db="EMBL/GenBank/DDBJ databases">
        <title>The genome of Stappia indica PHM037.</title>
        <authorList>
            <person name="Kacar D."/>
            <person name="Galan B."/>
            <person name="Canedo L."/>
            <person name="Rodriguez P."/>
            <person name="de la Calle F."/>
            <person name="Garcia J.L."/>
        </authorList>
    </citation>
    <scope>NUCLEOTIDE SEQUENCE [LARGE SCALE GENOMIC DNA]</scope>
    <source>
        <strain evidence="18 19">PHM037</strain>
    </source>
</reference>
<keyword evidence="8 15" id="KW-1133">Transmembrane helix</keyword>
<organism evidence="18 19">
    <name type="scientific">Stappia indica</name>
    <dbReference type="NCBI Taxonomy" id="538381"/>
    <lineage>
        <taxon>Bacteria</taxon>
        <taxon>Pseudomonadati</taxon>
        <taxon>Pseudomonadota</taxon>
        <taxon>Alphaproteobacteria</taxon>
        <taxon>Hyphomicrobiales</taxon>
        <taxon>Stappiaceae</taxon>
        <taxon>Stappia</taxon>
    </lineage>
</organism>
<keyword evidence="7 15" id="KW-0375">Hydrogen ion transport</keyword>
<dbReference type="GO" id="GO:0045259">
    <property type="term" value="C:proton-transporting ATP synthase complex"/>
    <property type="evidence" value="ECO:0007669"/>
    <property type="project" value="UniProtKB-KW"/>
</dbReference>
<gene>
    <name evidence="15" type="primary">atpF</name>
    <name evidence="18" type="ORF">GH266_18510</name>
</gene>
<comment type="function">
    <text evidence="13">Component of the F(0) channel, it forms part of the peripheral stalk, linking F(1) to F(0). The b'-subunit is a diverged and duplicated form of b found in plants and photosynthetic bacteria.</text>
</comment>
<dbReference type="GO" id="GO:0046961">
    <property type="term" value="F:proton-transporting ATPase activity, rotational mechanism"/>
    <property type="evidence" value="ECO:0007669"/>
    <property type="project" value="TreeGrafter"/>
</dbReference>
<sequence length="160" mass="17312">MMDASAWALVGLVIFLAIVVYMKVPGMVGTSLDKRADTIRKELEDARRLREEAQALLADYQRRRQEAEGEAEGIVAEAKREADRLTLEANAALEDLIARRTAAAERKIAQAEAQAISEVRARAADIAVAAAGAILSKKVAGNVGDELLAKSIEEVKTRLN</sequence>
<dbReference type="InterPro" id="IPR050059">
    <property type="entry name" value="ATP_synthase_B_chain"/>
</dbReference>
<dbReference type="Pfam" id="PF00430">
    <property type="entry name" value="ATP-synt_B"/>
    <property type="match status" value="1"/>
</dbReference>
<evidence type="ECO:0000256" key="15">
    <source>
        <dbReference type="HAMAP-Rule" id="MF_01398"/>
    </source>
</evidence>
<dbReference type="OrthoDB" id="8479836at2"/>
<evidence type="ECO:0000256" key="11">
    <source>
        <dbReference type="ARBA" id="ARBA00023310"/>
    </source>
</evidence>
<dbReference type="AlphaFoldDB" id="A0A857CER7"/>
<dbReference type="InterPro" id="IPR002146">
    <property type="entry name" value="ATP_synth_b/b'su_bac/chlpt"/>
</dbReference>
<evidence type="ECO:0000256" key="4">
    <source>
        <dbReference type="ARBA" id="ARBA00022475"/>
    </source>
</evidence>
<accession>A0A857CER7</accession>
<keyword evidence="3 15" id="KW-0813">Transport</keyword>
<dbReference type="PANTHER" id="PTHR33445:SF1">
    <property type="entry name" value="ATP SYNTHASE SUBUNIT B"/>
    <property type="match status" value="1"/>
</dbReference>
<evidence type="ECO:0000256" key="12">
    <source>
        <dbReference type="ARBA" id="ARBA00025198"/>
    </source>
</evidence>
<keyword evidence="4 15" id="KW-1003">Cell membrane</keyword>
<evidence type="ECO:0000256" key="3">
    <source>
        <dbReference type="ARBA" id="ARBA00022448"/>
    </source>
</evidence>
<proteinExistence type="inferred from homology"/>
<feature type="coiled-coil region" evidence="17">
    <location>
        <begin position="36"/>
        <end position="95"/>
    </location>
</feature>
<evidence type="ECO:0000256" key="10">
    <source>
        <dbReference type="ARBA" id="ARBA00023136"/>
    </source>
</evidence>
<evidence type="ECO:0000256" key="14">
    <source>
        <dbReference type="ARBA" id="ARBA00025830"/>
    </source>
</evidence>
<keyword evidence="5 15" id="KW-0138">CF(0)</keyword>
<dbReference type="GO" id="GO:0046933">
    <property type="term" value="F:proton-transporting ATP synthase activity, rotational mechanism"/>
    <property type="evidence" value="ECO:0007669"/>
    <property type="project" value="UniProtKB-UniRule"/>
</dbReference>
<feature type="transmembrane region" description="Helical" evidence="15">
    <location>
        <begin position="6"/>
        <end position="24"/>
    </location>
</feature>
<keyword evidence="6 15" id="KW-0812">Transmembrane</keyword>
<comment type="subunit">
    <text evidence="14 15">F-type ATPases have 2 components, F(1) - the catalytic core - and F(0) - the membrane proton channel. F(1) has five subunits: alpha(3), beta(3), gamma(1), delta(1), epsilon(1). F(0) has three main subunits: a(1), b(2) and c(10-14). The alpha and beta chains form an alternating ring which encloses part of the gamma chain. F(1) is attached to F(0) by a central stalk formed by the gamma and epsilon chains, while a peripheral stalk is formed by the delta and b chains.</text>
</comment>
<evidence type="ECO:0000256" key="2">
    <source>
        <dbReference type="ARBA" id="ARBA00005513"/>
    </source>
</evidence>
<evidence type="ECO:0000256" key="9">
    <source>
        <dbReference type="ARBA" id="ARBA00023065"/>
    </source>
</evidence>
<evidence type="ECO:0000256" key="1">
    <source>
        <dbReference type="ARBA" id="ARBA00004377"/>
    </source>
</evidence>
<evidence type="ECO:0000313" key="18">
    <source>
        <dbReference type="EMBL" id="QGZ37510.1"/>
    </source>
</evidence>
<dbReference type="KEGG" id="siw:GH266_18510"/>
<evidence type="ECO:0000256" key="5">
    <source>
        <dbReference type="ARBA" id="ARBA00022547"/>
    </source>
</evidence>
<dbReference type="NCBIfam" id="NF006611">
    <property type="entry name" value="PRK09173.1"/>
    <property type="match status" value="1"/>
</dbReference>
<dbReference type="HAMAP" id="MF_01398">
    <property type="entry name" value="ATP_synth_b_bprime"/>
    <property type="match status" value="1"/>
</dbReference>
<evidence type="ECO:0000256" key="8">
    <source>
        <dbReference type="ARBA" id="ARBA00022989"/>
    </source>
</evidence>
<dbReference type="Proteomes" id="UP000435648">
    <property type="component" value="Chromosome"/>
</dbReference>
<dbReference type="EMBL" id="CP046908">
    <property type="protein sequence ID" value="QGZ37510.1"/>
    <property type="molecule type" value="Genomic_DNA"/>
</dbReference>
<keyword evidence="11 15" id="KW-0066">ATP synthesis</keyword>